<proteinExistence type="predicted"/>
<dbReference type="InterPro" id="IPR009057">
    <property type="entry name" value="Homeodomain-like_sf"/>
</dbReference>
<dbReference type="RefSeq" id="WP_209862732.1">
    <property type="nucleotide sequence ID" value="NZ_JAGGLD010000004.1"/>
</dbReference>
<comment type="caution">
    <text evidence="2">The sequence shown here is derived from an EMBL/GenBank/DDBJ whole genome shotgun (WGS) entry which is preliminary data.</text>
</comment>
<keyword evidence="3" id="KW-1185">Reference proteome</keyword>
<accession>A0ABS4JJW3</accession>
<evidence type="ECO:0000313" key="3">
    <source>
        <dbReference type="Proteomes" id="UP001519288"/>
    </source>
</evidence>
<sequence>MDMNLLQTRLEDIVGFKIELKTMSIQEWQIKIQDNKELSDSSFCIEDRIYFAFQITSSDVQYFEVGITQLSNMERKLIELLIMTSLSVSEVKQSKAEGDSRDVELGKWLQEQWELGNQGQEIPDSFGLRNTLSETMVPFLLSYENRIQPEITYSSLNKLMKSYFDGDVVLIPLLNKEWLILANENSLDGLREESEAGAQAEHDMLSALCQGLYELISNEWVGVCHLSVTEPIIPISSLLDATSVMKATIQLGRLFHVTEHIHLPWEVHLERLIYSIPDEERRQFLEQTITQSNTTSFTDQETLTTLETFFQLDCNVSETAKRLYIHRNTLLYRMDKLKQETGLDVRSFKDAVLVKLTLLLYKVTKRK</sequence>
<name>A0ABS4JJW3_9BACL</name>
<dbReference type="EMBL" id="JAGGLD010000004">
    <property type="protein sequence ID" value="MBP2001400.1"/>
    <property type="molecule type" value="Genomic_DNA"/>
</dbReference>
<organism evidence="2 3">
    <name type="scientific">Paenibacillus shirakamiensis</name>
    <dbReference type="NCBI Taxonomy" id="1265935"/>
    <lineage>
        <taxon>Bacteria</taxon>
        <taxon>Bacillati</taxon>
        <taxon>Bacillota</taxon>
        <taxon>Bacilli</taxon>
        <taxon>Bacillales</taxon>
        <taxon>Paenibacillaceae</taxon>
        <taxon>Paenibacillus</taxon>
    </lineage>
</organism>
<evidence type="ECO:0000259" key="1">
    <source>
        <dbReference type="Pfam" id="PF13556"/>
    </source>
</evidence>
<feature type="domain" description="PucR C-terminal helix-turn-helix" evidence="1">
    <location>
        <begin position="303"/>
        <end position="359"/>
    </location>
</feature>
<dbReference type="Gene3D" id="1.10.10.2840">
    <property type="entry name" value="PucR C-terminal helix-turn-helix domain"/>
    <property type="match status" value="1"/>
</dbReference>
<reference evidence="2 3" key="1">
    <citation type="submission" date="2021-03" db="EMBL/GenBank/DDBJ databases">
        <title>Genomic Encyclopedia of Type Strains, Phase IV (KMG-IV): sequencing the most valuable type-strain genomes for metagenomic binning, comparative biology and taxonomic classification.</title>
        <authorList>
            <person name="Goeker M."/>
        </authorList>
    </citation>
    <scope>NUCLEOTIDE SEQUENCE [LARGE SCALE GENOMIC DNA]</scope>
    <source>
        <strain evidence="2 3">DSM 26806</strain>
    </source>
</reference>
<dbReference type="Proteomes" id="UP001519288">
    <property type="component" value="Unassembled WGS sequence"/>
</dbReference>
<dbReference type="InterPro" id="IPR051448">
    <property type="entry name" value="CdaR-like_regulators"/>
</dbReference>
<dbReference type="PANTHER" id="PTHR33744">
    <property type="entry name" value="CARBOHYDRATE DIACID REGULATOR"/>
    <property type="match status" value="1"/>
</dbReference>
<dbReference type="InterPro" id="IPR025736">
    <property type="entry name" value="PucR_C-HTH_dom"/>
</dbReference>
<dbReference type="SUPFAM" id="SSF46689">
    <property type="entry name" value="Homeodomain-like"/>
    <property type="match status" value="1"/>
</dbReference>
<dbReference type="InterPro" id="IPR042070">
    <property type="entry name" value="PucR_C-HTH_sf"/>
</dbReference>
<evidence type="ECO:0000313" key="2">
    <source>
        <dbReference type="EMBL" id="MBP2001400.1"/>
    </source>
</evidence>
<protein>
    <submittedName>
        <fullName evidence="2">Sugar diacid utilization regulator</fullName>
    </submittedName>
</protein>
<dbReference type="Pfam" id="PF13556">
    <property type="entry name" value="HTH_30"/>
    <property type="match status" value="1"/>
</dbReference>
<dbReference type="PANTHER" id="PTHR33744:SF15">
    <property type="entry name" value="CARBOHYDRATE DIACID REGULATOR"/>
    <property type="match status" value="1"/>
</dbReference>
<gene>
    <name evidence="2" type="ORF">J2Z69_002445</name>
</gene>